<dbReference type="InterPro" id="IPR028082">
    <property type="entry name" value="Peripla_BP_I"/>
</dbReference>
<keyword evidence="2" id="KW-0813">Transport</keyword>
<proteinExistence type="inferred from homology"/>
<dbReference type="SUPFAM" id="SSF53822">
    <property type="entry name" value="Periplasmic binding protein-like I"/>
    <property type="match status" value="1"/>
</dbReference>
<dbReference type="AlphaFoldDB" id="A0A1T5DBT5"/>
<feature type="domain" description="Leucine-binding protein" evidence="6">
    <location>
        <begin position="37"/>
        <end position="370"/>
    </location>
</feature>
<keyword evidence="8" id="KW-1185">Reference proteome</keyword>
<gene>
    <name evidence="7" type="ORF">SAMN02745120_2709</name>
</gene>
<evidence type="ECO:0000256" key="2">
    <source>
        <dbReference type="ARBA" id="ARBA00022448"/>
    </source>
</evidence>
<dbReference type="Pfam" id="PF13458">
    <property type="entry name" value="Peripla_BP_6"/>
    <property type="match status" value="1"/>
</dbReference>
<keyword evidence="3 5" id="KW-0732">Signal</keyword>
<evidence type="ECO:0000256" key="5">
    <source>
        <dbReference type="SAM" id="SignalP"/>
    </source>
</evidence>
<dbReference type="InterPro" id="IPR000709">
    <property type="entry name" value="Leu_Ile_Val-bd"/>
</dbReference>
<name>A0A1T5DBT5_9FIRM</name>
<sequence length="391" mass="42117">MKKITTYLLLIFVLSTMLFAGCSSQPSAGGDAAESDTIKIGWIGSLTGDQAVWGTCEFDTLKMVVEDANAAGGLLGKQIEVIGYDTRGDATEAVNAVKRLTSQDKVVAILGPNASGQAISISGVLEQMKVANIATVATNPKVTVNDDGSVKPYNFRVCFIDPYQGAVAAGYAADKLSFTKAAILYDVTSDYSQGLTEFFEKTFTEKGGTIVAKEGFKAGDVDFRAQLSKIKEAQPEVIFMPYYYKEVALSANQARELGITSVLMGGDGWPSDQLIEMASDAIEGSFVVNHLDFNDPDVKPFQEQYKAKYNKNLELNGYLVHDAFKLFEQAVKDANSTDSDAIAKALSTAKVEGITGKINISPETHNPEGKEAAIIKITSGNYEFQEKYAAE</sequence>
<dbReference type="OrthoDB" id="9783240at2"/>
<dbReference type="EMBL" id="FUYN01000008">
    <property type="protein sequence ID" value="SKB69212.1"/>
    <property type="molecule type" value="Genomic_DNA"/>
</dbReference>
<evidence type="ECO:0000313" key="8">
    <source>
        <dbReference type="Proteomes" id="UP000243406"/>
    </source>
</evidence>
<evidence type="ECO:0000256" key="1">
    <source>
        <dbReference type="ARBA" id="ARBA00010062"/>
    </source>
</evidence>
<dbReference type="Gene3D" id="3.40.50.2300">
    <property type="match status" value="2"/>
</dbReference>
<accession>A0A1T5DBT5</accession>
<dbReference type="GO" id="GO:0006865">
    <property type="term" value="P:amino acid transport"/>
    <property type="evidence" value="ECO:0007669"/>
    <property type="project" value="UniProtKB-KW"/>
</dbReference>
<evidence type="ECO:0000259" key="6">
    <source>
        <dbReference type="Pfam" id="PF13458"/>
    </source>
</evidence>
<dbReference type="PROSITE" id="PS51257">
    <property type="entry name" value="PROKAR_LIPOPROTEIN"/>
    <property type="match status" value="1"/>
</dbReference>
<protein>
    <submittedName>
        <fullName evidence="7">Branched-chain amino acid transport system substrate-binding protein</fullName>
    </submittedName>
</protein>
<evidence type="ECO:0000256" key="3">
    <source>
        <dbReference type="ARBA" id="ARBA00022729"/>
    </source>
</evidence>
<dbReference type="PANTHER" id="PTHR30483:SF6">
    <property type="entry name" value="PERIPLASMIC BINDING PROTEIN OF ABC TRANSPORTER FOR NATURAL AMINO ACIDS"/>
    <property type="match status" value="1"/>
</dbReference>
<organism evidence="7 8">
    <name type="scientific">Acetoanaerobium noterae</name>
    <dbReference type="NCBI Taxonomy" id="745369"/>
    <lineage>
        <taxon>Bacteria</taxon>
        <taxon>Bacillati</taxon>
        <taxon>Bacillota</taxon>
        <taxon>Clostridia</taxon>
        <taxon>Peptostreptococcales</taxon>
        <taxon>Filifactoraceae</taxon>
        <taxon>Acetoanaerobium</taxon>
    </lineage>
</organism>
<evidence type="ECO:0000313" key="7">
    <source>
        <dbReference type="EMBL" id="SKB69212.1"/>
    </source>
</evidence>
<evidence type="ECO:0000256" key="4">
    <source>
        <dbReference type="ARBA" id="ARBA00022970"/>
    </source>
</evidence>
<dbReference type="InterPro" id="IPR028081">
    <property type="entry name" value="Leu-bd"/>
</dbReference>
<comment type="similarity">
    <text evidence="1">Belongs to the leucine-binding protein family.</text>
</comment>
<dbReference type="InterPro" id="IPR051010">
    <property type="entry name" value="BCAA_transport"/>
</dbReference>
<dbReference type="Proteomes" id="UP000243406">
    <property type="component" value="Unassembled WGS sequence"/>
</dbReference>
<dbReference type="RefSeq" id="WP_079590525.1">
    <property type="nucleotide sequence ID" value="NZ_FUYN01000008.1"/>
</dbReference>
<dbReference type="PRINTS" id="PR00337">
    <property type="entry name" value="LEUILEVALBP"/>
</dbReference>
<dbReference type="CDD" id="cd06347">
    <property type="entry name" value="PBP1_ABC_LivK_ligand_binding-like"/>
    <property type="match status" value="1"/>
</dbReference>
<keyword evidence="4" id="KW-0029">Amino-acid transport</keyword>
<dbReference type="PANTHER" id="PTHR30483">
    <property type="entry name" value="LEUCINE-SPECIFIC-BINDING PROTEIN"/>
    <property type="match status" value="1"/>
</dbReference>
<feature type="chain" id="PRO_5039729143" evidence="5">
    <location>
        <begin position="21"/>
        <end position="391"/>
    </location>
</feature>
<reference evidence="8" key="1">
    <citation type="submission" date="2017-02" db="EMBL/GenBank/DDBJ databases">
        <authorList>
            <person name="Varghese N."/>
            <person name="Submissions S."/>
        </authorList>
    </citation>
    <scope>NUCLEOTIDE SEQUENCE [LARGE SCALE GENOMIC DNA]</scope>
    <source>
        <strain evidence="8">ATCC 35199</strain>
    </source>
</reference>
<feature type="signal peptide" evidence="5">
    <location>
        <begin position="1"/>
        <end position="20"/>
    </location>
</feature>